<dbReference type="AlphaFoldDB" id="A0A3P1ATR9"/>
<keyword evidence="1" id="KW-0732">Signal</keyword>
<feature type="chain" id="PRO_5018029196" description="Outer membrane protein beta-barrel domain-containing protein" evidence="1">
    <location>
        <begin position="19"/>
        <end position="212"/>
    </location>
</feature>
<feature type="signal peptide" evidence="1">
    <location>
        <begin position="1"/>
        <end position="18"/>
    </location>
</feature>
<dbReference type="EMBL" id="RQTJ01000028">
    <property type="protein sequence ID" value="RRA92328.1"/>
    <property type="molecule type" value="Genomic_DNA"/>
</dbReference>
<organism evidence="2 3">
    <name type="scientific">Paenimyroides viscosum</name>
    <dbReference type="NCBI Taxonomy" id="2488729"/>
    <lineage>
        <taxon>Bacteria</taxon>
        <taxon>Pseudomonadati</taxon>
        <taxon>Bacteroidota</taxon>
        <taxon>Flavobacteriia</taxon>
        <taxon>Flavobacteriales</taxon>
        <taxon>Flavobacteriaceae</taxon>
        <taxon>Paenimyroides</taxon>
    </lineage>
</organism>
<proteinExistence type="predicted"/>
<keyword evidence="3" id="KW-1185">Reference proteome</keyword>
<dbReference type="RefSeq" id="WP_124899983.1">
    <property type="nucleotide sequence ID" value="NZ_RQTJ01000028.1"/>
</dbReference>
<sequence length="212" mass="23893">MKQLLLFFTFLFTQLTFAQSQQNDLAVTIGATTIPAFNKNKIGLDITARYYFTDAFSGGLSLNIVSPKYNHGFGYDTDRTLINMYSFSVPLQYDVVNTEKLTLSFGFSNGILLNILRNQNDSKEVIQYDPDTGMGYSTHVPRRLKTDSYYILTPYADVSYRLVALDVKETAFMYLTSKVGYRNVFGNGSFSKSSDFSNYVVSLGLTFKGILD</sequence>
<dbReference type="Proteomes" id="UP000268372">
    <property type="component" value="Unassembled WGS sequence"/>
</dbReference>
<evidence type="ECO:0000313" key="2">
    <source>
        <dbReference type="EMBL" id="RRA92328.1"/>
    </source>
</evidence>
<reference evidence="2 3" key="1">
    <citation type="submission" date="2018-11" db="EMBL/GenBank/DDBJ databases">
        <title>Flavobacterium sp. nov., YIM 102796 draft genome.</title>
        <authorList>
            <person name="Li G."/>
            <person name="Jiang Y."/>
        </authorList>
    </citation>
    <scope>NUCLEOTIDE SEQUENCE [LARGE SCALE GENOMIC DNA]</scope>
    <source>
        <strain evidence="2 3">YIM 102796</strain>
    </source>
</reference>
<evidence type="ECO:0000313" key="3">
    <source>
        <dbReference type="Proteomes" id="UP000268372"/>
    </source>
</evidence>
<gene>
    <name evidence="2" type="ORF">EG242_11325</name>
</gene>
<evidence type="ECO:0008006" key="4">
    <source>
        <dbReference type="Google" id="ProtNLM"/>
    </source>
</evidence>
<name>A0A3P1ATR9_9FLAO</name>
<comment type="caution">
    <text evidence="2">The sequence shown here is derived from an EMBL/GenBank/DDBJ whole genome shotgun (WGS) entry which is preliminary data.</text>
</comment>
<dbReference type="OrthoDB" id="1244564at2"/>
<accession>A0A3P1ATR9</accession>
<protein>
    <recommendedName>
        <fullName evidence="4">Outer membrane protein beta-barrel domain-containing protein</fullName>
    </recommendedName>
</protein>
<evidence type="ECO:0000256" key="1">
    <source>
        <dbReference type="SAM" id="SignalP"/>
    </source>
</evidence>